<organism evidence="6 7">
    <name type="scientific">Pukyongia salina</name>
    <dbReference type="NCBI Taxonomy" id="2094025"/>
    <lineage>
        <taxon>Bacteria</taxon>
        <taxon>Pseudomonadati</taxon>
        <taxon>Bacteroidota</taxon>
        <taxon>Flavobacteriia</taxon>
        <taxon>Flavobacteriales</taxon>
        <taxon>Flavobacteriaceae</taxon>
        <taxon>Pukyongia</taxon>
    </lineage>
</organism>
<evidence type="ECO:0000256" key="2">
    <source>
        <dbReference type="ARBA" id="ARBA00022723"/>
    </source>
</evidence>
<feature type="domain" description="Iron-binding zinc finger CDGSH type" evidence="5">
    <location>
        <begin position="93"/>
        <end position="138"/>
    </location>
</feature>
<dbReference type="Pfam" id="PF09360">
    <property type="entry name" value="zf-CDGSH"/>
    <property type="match status" value="1"/>
</dbReference>
<evidence type="ECO:0000256" key="3">
    <source>
        <dbReference type="ARBA" id="ARBA00023004"/>
    </source>
</evidence>
<dbReference type="EMBL" id="CP027062">
    <property type="protein sequence ID" value="AVI51300.1"/>
    <property type="molecule type" value="Genomic_DNA"/>
</dbReference>
<dbReference type="RefSeq" id="WP_105216541.1">
    <property type="nucleotide sequence ID" value="NZ_CP027062.1"/>
</dbReference>
<evidence type="ECO:0000256" key="1">
    <source>
        <dbReference type="ARBA" id="ARBA00022714"/>
    </source>
</evidence>
<dbReference type="InterPro" id="IPR042216">
    <property type="entry name" value="MitoNEET_CISD"/>
</dbReference>
<protein>
    <recommendedName>
        <fullName evidence="5">Iron-binding zinc finger CDGSH type domain-containing protein</fullName>
    </recommendedName>
</protein>
<dbReference type="OrthoDB" id="9795032at2"/>
<dbReference type="KEGG" id="aue:C5O00_08975"/>
<dbReference type="InterPro" id="IPR018967">
    <property type="entry name" value="FeS-contain_CDGSH-typ"/>
</dbReference>
<name>A0A2S0HXF6_9FLAO</name>
<sequence>MDVQKEYSNGDLVVVWKPGLCFHAKECVHGLPDVFDPKQKPWIKAENAGIEDLKRTIDKCPSGALSYYSKSAANTEEPKQNAMNETKIEVLNNGPLMVKGEIEVIHTDGSTEKKTRNTAFCRCGKTGNIPYCDGSHKR</sequence>
<keyword evidence="4" id="KW-0411">Iron-sulfur</keyword>
<dbReference type="Gene3D" id="3.40.5.90">
    <property type="entry name" value="CDGSH iron-sulfur domain, mitoNEET-type"/>
    <property type="match status" value="1"/>
</dbReference>
<dbReference type="SMART" id="SM00704">
    <property type="entry name" value="ZnF_CDGSH"/>
    <property type="match status" value="1"/>
</dbReference>
<dbReference type="GO" id="GO:0005737">
    <property type="term" value="C:cytoplasm"/>
    <property type="evidence" value="ECO:0007669"/>
    <property type="project" value="UniProtKB-ARBA"/>
</dbReference>
<dbReference type="AlphaFoldDB" id="A0A2S0HXF6"/>
<gene>
    <name evidence="6" type="ORF">C5O00_08975</name>
</gene>
<keyword evidence="7" id="KW-1185">Reference proteome</keyword>
<accession>A0A2S0HXF6</accession>
<evidence type="ECO:0000259" key="5">
    <source>
        <dbReference type="SMART" id="SM00704"/>
    </source>
</evidence>
<dbReference type="InterPro" id="IPR010693">
    <property type="entry name" value="Divergent_4Fe-4S_mono-cluster"/>
</dbReference>
<proteinExistence type="predicted"/>
<keyword evidence="1" id="KW-0001">2Fe-2S</keyword>
<keyword evidence="2" id="KW-0479">Metal-binding</keyword>
<evidence type="ECO:0000256" key="4">
    <source>
        <dbReference type="ARBA" id="ARBA00023014"/>
    </source>
</evidence>
<dbReference type="GO" id="GO:0046872">
    <property type="term" value="F:metal ion binding"/>
    <property type="evidence" value="ECO:0007669"/>
    <property type="project" value="UniProtKB-KW"/>
</dbReference>
<dbReference type="GO" id="GO:0051537">
    <property type="term" value="F:2 iron, 2 sulfur cluster binding"/>
    <property type="evidence" value="ECO:0007669"/>
    <property type="project" value="UniProtKB-KW"/>
</dbReference>
<evidence type="ECO:0000313" key="7">
    <source>
        <dbReference type="Proteomes" id="UP000238442"/>
    </source>
</evidence>
<reference evidence="6 7" key="1">
    <citation type="submission" date="2018-02" db="EMBL/GenBank/DDBJ databases">
        <title>Genomic analysis of the strain RR4-38 isolated from a seawater recirculating aquaculture system.</title>
        <authorList>
            <person name="Kim Y.-S."/>
            <person name="Jang Y.H."/>
            <person name="Kim K.-H."/>
        </authorList>
    </citation>
    <scope>NUCLEOTIDE SEQUENCE [LARGE SCALE GENOMIC DNA]</scope>
    <source>
        <strain evidence="6 7">RR4-38</strain>
    </source>
</reference>
<evidence type="ECO:0000313" key="6">
    <source>
        <dbReference type="EMBL" id="AVI51300.1"/>
    </source>
</evidence>
<dbReference type="Pfam" id="PF06902">
    <property type="entry name" value="Fer4_19"/>
    <property type="match status" value="1"/>
</dbReference>
<keyword evidence="3" id="KW-0408">Iron</keyword>
<dbReference type="Proteomes" id="UP000238442">
    <property type="component" value="Chromosome"/>
</dbReference>